<evidence type="ECO:0000256" key="3">
    <source>
        <dbReference type="ARBA" id="ARBA00022475"/>
    </source>
</evidence>
<feature type="transmembrane region" description="Helical" evidence="7">
    <location>
        <begin position="193"/>
        <end position="215"/>
    </location>
</feature>
<keyword evidence="4 7" id="KW-0812">Transmembrane</keyword>
<dbReference type="PANTHER" id="PTHR30161:SF1">
    <property type="entry name" value="FLAGELLAR BIOSYNTHESIS PROTEIN FLHA-RELATED"/>
    <property type="match status" value="1"/>
</dbReference>
<dbReference type="PRINTS" id="PR00949">
    <property type="entry name" value="TYPE3IMAPROT"/>
</dbReference>
<dbReference type="InterPro" id="IPR025505">
    <property type="entry name" value="FHIPEP_CS"/>
</dbReference>
<comment type="similarity">
    <text evidence="2">Belongs to the FHIPEP (flagella/HR/invasion proteins export pore) family.</text>
</comment>
<feature type="transmembrane region" description="Helical" evidence="7">
    <location>
        <begin position="105"/>
        <end position="125"/>
    </location>
</feature>
<evidence type="ECO:0000256" key="5">
    <source>
        <dbReference type="ARBA" id="ARBA00022989"/>
    </source>
</evidence>
<keyword evidence="8" id="KW-0282">Flagellum</keyword>
<keyword evidence="3" id="KW-1003">Cell membrane</keyword>
<dbReference type="Gene3D" id="3.40.50.12790">
    <property type="entry name" value="FHIPEP family, domain 4"/>
    <property type="match status" value="1"/>
</dbReference>
<dbReference type="EMBL" id="VSSQ01006847">
    <property type="protein sequence ID" value="MPM34033.1"/>
    <property type="molecule type" value="Genomic_DNA"/>
</dbReference>
<feature type="transmembrane region" description="Helical" evidence="7">
    <location>
        <begin position="7"/>
        <end position="28"/>
    </location>
</feature>
<evidence type="ECO:0000313" key="8">
    <source>
        <dbReference type="EMBL" id="MPM34033.1"/>
    </source>
</evidence>
<dbReference type="AlphaFoldDB" id="A0A644Z5M4"/>
<dbReference type="InterPro" id="IPR042193">
    <property type="entry name" value="FHIPEP_3"/>
</dbReference>
<evidence type="ECO:0000256" key="7">
    <source>
        <dbReference type="SAM" id="Phobius"/>
    </source>
</evidence>
<dbReference type="Gene3D" id="1.10.8.540">
    <property type="entry name" value="FHIPEP family, domain 3"/>
    <property type="match status" value="1"/>
</dbReference>
<evidence type="ECO:0000256" key="2">
    <source>
        <dbReference type="ARBA" id="ARBA00008835"/>
    </source>
</evidence>
<dbReference type="GO" id="GO:0009306">
    <property type="term" value="P:protein secretion"/>
    <property type="evidence" value="ECO:0007669"/>
    <property type="project" value="InterPro"/>
</dbReference>
<evidence type="ECO:0000256" key="4">
    <source>
        <dbReference type="ARBA" id="ARBA00022692"/>
    </source>
</evidence>
<feature type="transmembrane region" description="Helical" evidence="7">
    <location>
        <begin position="269"/>
        <end position="286"/>
    </location>
</feature>
<organism evidence="8">
    <name type="scientific">bioreactor metagenome</name>
    <dbReference type="NCBI Taxonomy" id="1076179"/>
    <lineage>
        <taxon>unclassified sequences</taxon>
        <taxon>metagenomes</taxon>
        <taxon>ecological metagenomes</taxon>
    </lineage>
</organism>
<dbReference type="PANTHER" id="PTHR30161">
    <property type="entry name" value="FLAGELLAR EXPORT PROTEIN, MEMBRANE FLHA SUBUNIT-RELATED"/>
    <property type="match status" value="1"/>
</dbReference>
<name>A0A644Z5M4_9ZZZZ</name>
<protein>
    <submittedName>
        <fullName evidence="8">Flagellar biosynthesis protein FlhA</fullName>
    </submittedName>
</protein>
<evidence type="ECO:0000256" key="1">
    <source>
        <dbReference type="ARBA" id="ARBA00004651"/>
    </source>
</evidence>
<feature type="transmembrane region" description="Helical" evidence="7">
    <location>
        <begin position="65"/>
        <end position="85"/>
    </location>
</feature>
<gene>
    <name evidence="8" type="primary">flhA_12</name>
    <name evidence="8" type="ORF">SDC9_80614</name>
</gene>
<dbReference type="InterPro" id="IPR006301">
    <property type="entry name" value="FlhA"/>
</dbReference>
<dbReference type="InterPro" id="IPR042194">
    <property type="entry name" value="FHIPEP_1"/>
</dbReference>
<dbReference type="GO" id="GO:0044780">
    <property type="term" value="P:bacterial-type flagellum assembly"/>
    <property type="evidence" value="ECO:0007669"/>
    <property type="project" value="InterPro"/>
</dbReference>
<feature type="transmembrane region" description="Helical" evidence="7">
    <location>
        <begin position="34"/>
        <end position="53"/>
    </location>
</feature>
<dbReference type="PROSITE" id="PS00994">
    <property type="entry name" value="FHIPEP"/>
    <property type="match status" value="1"/>
</dbReference>
<keyword evidence="8" id="KW-0966">Cell projection</keyword>
<sequence length="682" mass="74820">MSRMTKYLNNVVTFFVLGVILLIIVPLPSFLLDVLLLVNISFSLCILLLTMYVKEPLEFSVFPSILLISTLFRIGLNVSSTRLILGHGGEAGKVIKTFGEFVIGGNAVVGFIVFLIIVIVQFLVITKGAERVAEVSARFTLDAMPGKQMAIDADLNSGMIDEKTARLRRTKVQREADFYGAMDGASKFVKGDAIVSIIVVCINILGGTVIGMLQGGQTFSQVLALYTIATVGDGLVSQLPALMVSTATGMVVTRAASENDLGHDISRQMLSYPIVFSIAGALLLLLCLVPGFPAGILIILGSLLLFVGISQSRKKKVEAASPTEETRPVSEMEFYKSPENVYSLLTVETLEMEFGYSLLPLVDERKGGTFVDRVVMLRRKFATEMGFVIPAVQLRDNMNLNTNQYVIKLRGEEIAKGEVLVDHFLTMNPGGEAGEVEGIDTVEPAFGIKAKWVDEENREKAEMLGFTVIDALSVIITHLSEVIKKHAQELLGRKEVGLLLDNLKKTNKQLVEDTVPGIISIGSLSKILCTLLEEQIPIRDLDTILETVADMGLSVKDSDILTEYVRQALRRTITRKFADKGSIRAVTVGPEVENMIIGSVKHGDHGAYLAMEPENMQKIVKEHVRVIDRIRGLVRTPVVLTSPVVRLYYERIIRQFSEGTVVLSYNEIEPDVQVQSVASVTV</sequence>
<accession>A0A644Z5M4</accession>
<keyword evidence="5 7" id="KW-1133">Transmembrane helix</keyword>
<comment type="subcellular location">
    <subcellularLocation>
        <location evidence="1">Cell membrane</location>
        <topology evidence="1">Multi-pass membrane protein</topology>
    </subcellularLocation>
</comment>
<dbReference type="InterPro" id="IPR001712">
    <property type="entry name" value="T3SS_FHIPEP"/>
</dbReference>
<dbReference type="Pfam" id="PF00771">
    <property type="entry name" value="FHIPEP"/>
    <property type="match status" value="1"/>
</dbReference>
<reference evidence="8" key="1">
    <citation type="submission" date="2019-08" db="EMBL/GenBank/DDBJ databases">
        <authorList>
            <person name="Kucharzyk K."/>
            <person name="Murdoch R.W."/>
            <person name="Higgins S."/>
            <person name="Loffler F."/>
        </authorList>
    </citation>
    <scope>NUCLEOTIDE SEQUENCE</scope>
</reference>
<evidence type="ECO:0000256" key="6">
    <source>
        <dbReference type="ARBA" id="ARBA00023136"/>
    </source>
</evidence>
<dbReference type="Gene3D" id="3.40.30.60">
    <property type="entry name" value="FHIPEP family, domain 1"/>
    <property type="match status" value="1"/>
</dbReference>
<dbReference type="InterPro" id="IPR042196">
    <property type="entry name" value="FHIPEP_4"/>
</dbReference>
<proteinExistence type="inferred from homology"/>
<keyword evidence="8" id="KW-0969">Cilium</keyword>
<keyword evidence="6 7" id="KW-0472">Membrane</keyword>
<comment type="caution">
    <text evidence="8">The sequence shown here is derived from an EMBL/GenBank/DDBJ whole genome shotgun (WGS) entry which is preliminary data.</text>
</comment>
<dbReference type="GO" id="GO:0005886">
    <property type="term" value="C:plasma membrane"/>
    <property type="evidence" value="ECO:0007669"/>
    <property type="project" value="UniProtKB-SubCell"/>
</dbReference>
<dbReference type="PIRSF" id="PIRSF005419">
    <property type="entry name" value="FlhA"/>
    <property type="match status" value="1"/>
</dbReference>
<dbReference type="NCBIfam" id="TIGR01398">
    <property type="entry name" value="FlhA"/>
    <property type="match status" value="1"/>
</dbReference>